<evidence type="ECO:0000313" key="2">
    <source>
        <dbReference type="EMBL" id="KAD6118793.1"/>
    </source>
</evidence>
<accession>A0A5N6P9S5</accession>
<dbReference type="Pfam" id="PF00067">
    <property type="entry name" value="p450"/>
    <property type="match status" value="1"/>
</dbReference>
<organism evidence="2 3">
    <name type="scientific">Mikania micrantha</name>
    <name type="common">bitter vine</name>
    <dbReference type="NCBI Taxonomy" id="192012"/>
    <lineage>
        <taxon>Eukaryota</taxon>
        <taxon>Viridiplantae</taxon>
        <taxon>Streptophyta</taxon>
        <taxon>Embryophyta</taxon>
        <taxon>Tracheophyta</taxon>
        <taxon>Spermatophyta</taxon>
        <taxon>Magnoliopsida</taxon>
        <taxon>eudicotyledons</taxon>
        <taxon>Gunneridae</taxon>
        <taxon>Pentapetalae</taxon>
        <taxon>asterids</taxon>
        <taxon>campanulids</taxon>
        <taxon>Asterales</taxon>
        <taxon>Asteraceae</taxon>
        <taxon>Asteroideae</taxon>
        <taxon>Heliantheae alliance</taxon>
        <taxon>Eupatorieae</taxon>
        <taxon>Mikania</taxon>
    </lineage>
</organism>
<dbReference type="GO" id="GO:0052615">
    <property type="term" value="F:ent-kaurene oxidase activity"/>
    <property type="evidence" value="ECO:0007669"/>
    <property type="project" value="InterPro"/>
</dbReference>
<dbReference type="AlphaFoldDB" id="A0A5N6P9S5"/>
<dbReference type="InterPro" id="IPR036396">
    <property type="entry name" value="Cyt_P450_sf"/>
</dbReference>
<name>A0A5N6P9S5_9ASTR</name>
<dbReference type="InterPro" id="IPR044225">
    <property type="entry name" value="KO_chloroplastic"/>
</dbReference>
<sequence>MDHRSVISTFRRSDGLCTRVANIRNLLDFKEKKPYKAFAKWAETYGLIYSIKMEATSMLGINSNDIAKEDFVTRFDSISARKLSKALKILIADKIMVAMSDYDDYHKTVKRNKHISFLGPAAMLIGACHSLITILQCLMGRGRLL</sequence>
<dbReference type="InterPro" id="IPR001128">
    <property type="entry name" value="Cyt_P450"/>
</dbReference>
<dbReference type="Proteomes" id="UP000326396">
    <property type="component" value="Linkage Group LG13"/>
</dbReference>
<proteinExistence type="predicted"/>
<dbReference type="SUPFAM" id="SSF48264">
    <property type="entry name" value="Cytochrome P450"/>
    <property type="match status" value="1"/>
</dbReference>
<dbReference type="GO" id="GO:0010241">
    <property type="term" value="P:ent-kaurene oxidation to kaurenoic acid"/>
    <property type="evidence" value="ECO:0007669"/>
    <property type="project" value="InterPro"/>
</dbReference>
<dbReference type="GO" id="GO:0016709">
    <property type="term" value="F:oxidoreductase activity, acting on paired donors, with incorporation or reduction of molecular oxygen, NAD(P)H as one donor, and incorporation of one atom of oxygen"/>
    <property type="evidence" value="ECO:0007669"/>
    <property type="project" value="TreeGrafter"/>
</dbReference>
<dbReference type="PANTHER" id="PTHR47283">
    <property type="entry name" value="ENT-KAURENE OXIDASE, CHLOROPLASTIC"/>
    <property type="match status" value="1"/>
</dbReference>
<feature type="transmembrane region" description="Helical" evidence="1">
    <location>
        <begin position="117"/>
        <end position="139"/>
    </location>
</feature>
<dbReference type="GO" id="GO:0005783">
    <property type="term" value="C:endoplasmic reticulum"/>
    <property type="evidence" value="ECO:0007669"/>
    <property type="project" value="TreeGrafter"/>
</dbReference>
<evidence type="ECO:0000313" key="3">
    <source>
        <dbReference type="Proteomes" id="UP000326396"/>
    </source>
</evidence>
<keyword evidence="1" id="KW-0812">Transmembrane</keyword>
<dbReference type="PANTHER" id="PTHR47283:SF3">
    <property type="entry name" value="CYTOCHROME P450-RELATED"/>
    <property type="match status" value="1"/>
</dbReference>
<dbReference type="Gene3D" id="1.10.630.10">
    <property type="entry name" value="Cytochrome P450"/>
    <property type="match status" value="1"/>
</dbReference>
<evidence type="ECO:0000256" key="1">
    <source>
        <dbReference type="SAM" id="Phobius"/>
    </source>
</evidence>
<comment type="caution">
    <text evidence="2">The sequence shown here is derived from an EMBL/GenBank/DDBJ whole genome shotgun (WGS) entry which is preliminary data.</text>
</comment>
<protein>
    <submittedName>
        <fullName evidence="2">Uncharacterized protein</fullName>
    </submittedName>
</protein>
<gene>
    <name evidence="2" type="ORF">E3N88_10064</name>
</gene>
<dbReference type="GO" id="GO:0009707">
    <property type="term" value="C:chloroplast outer membrane"/>
    <property type="evidence" value="ECO:0007669"/>
    <property type="project" value="TreeGrafter"/>
</dbReference>
<dbReference type="EMBL" id="SZYD01000005">
    <property type="protein sequence ID" value="KAD6118793.1"/>
    <property type="molecule type" value="Genomic_DNA"/>
</dbReference>
<dbReference type="OrthoDB" id="1055148at2759"/>
<dbReference type="GO" id="GO:0005506">
    <property type="term" value="F:iron ion binding"/>
    <property type="evidence" value="ECO:0007669"/>
    <property type="project" value="InterPro"/>
</dbReference>
<keyword evidence="1" id="KW-0472">Membrane</keyword>
<keyword evidence="1" id="KW-1133">Transmembrane helix</keyword>
<dbReference type="GO" id="GO:0020037">
    <property type="term" value="F:heme binding"/>
    <property type="evidence" value="ECO:0007669"/>
    <property type="project" value="InterPro"/>
</dbReference>
<keyword evidence="3" id="KW-1185">Reference proteome</keyword>
<dbReference type="GO" id="GO:0009686">
    <property type="term" value="P:gibberellin biosynthetic process"/>
    <property type="evidence" value="ECO:0007669"/>
    <property type="project" value="InterPro"/>
</dbReference>
<reference evidence="2 3" key="1">
    <citation type="submission" date="2019-05" db="EMBL/GenBank/DDBJ databases">
        <title>Mikania micrantha, genome provides insights into the molecular mechanism of rapid growth.</title>
        <authorList>
            <person name="Liu B."/>
        </authorList>
    </citation>
    <scope>NUCLEOTIDE SEQUENCE [LARGE SCALE GENOMIC DNA]</scope>
    <source>
        <strain evidence="2">NLD-2019</strain>
        <tissue evidence="2">Leaf</tissue>
    </source>
</reference>